<comment type="caution">
    <text evidence="3">The sequence shown here is derived from an EMBL/GenBank/DDBJ whole genome shotgun (WGS) entry which is preliminary data.</text>
</comment>
<dbReference type="Gene3D" id="2.40.10.10">
    <property type="entry name" value="Trypsin-like serine proteases"/>
    <property type="match status" value="1"/>
</dbReference>
<gene>
    <name evidence="3" type="ORF">S01H1_26704</name>
</gene>
<dbReference type="InterPro" id="IPR043504">
    <property type="entry name" value="Peptidase_S1_PA_chymotrypsin"/>
</dbReference>
<dbReference type="EMBL" id="BARS01016201">
    <property type="protein sequence ID" value="GAF98568.1"/>
    <property type="molecule type" value="Genomic_DNA"/>
</dbReference>
<proteinExistence type="predicted"/>
<accession>X0TYC8</accession>
<dbReference type="SUPFAM" id="SSF50494">
    <property type="entry name" value="Trypsin-like serine proteases"/>
    <property type="match status" value="1"/>
</dbReference>
<dbReference type="InterPro" id="IPR056600">
    <property type="entry name" value="GBD_T9SS_assoc"/>
</dbReference>
<organism evidence="3">
    <name type="scientific">marine sediment metagenome</name>
    <dbReference type="NCBI Taxonomy" id="412755"/>
    <lineage>
        <taxon>unclassified sequences</taxon>
        <taxon>metagenomes</taxon>
        <taxon>ecological metagenomes</taxon>
    </lineage>
</organism>
<protein>
    <submittedName>
        <fullName evidence="3">Uncharacterized protein</fullName>
    </submittedName>
</protein>
<evidence type="ECO:0000313" key="3">
    <source>
        <dbReference type="EMBL" id="GAF98568.1"/>
    </source>
</evidence>
<dbReference type="Pfam" id="PF00089">
    <property type="entry name" value="Trypsin"/>
    <property type="match status" value="1"/>
</dbReference>
<dbReference type="GO" id="GO:0004252">
    <property type="term" value="F:serine-type endopeptidase activity"/>
    <property type="evidence" value="ECO:0007669"/>
    <property type="project" value="InterPro"/>
</dbReference>
<dbReference type="GO" id="GO:0006508">
    <property type="term" value="P:proteolysis"/>
    <property type="evidence" value="ECO:0007669"/>
    <property type="project" value="InterPro"/>
</dbReference>
<name>X0TYC8_9ZZZZ</name>
<dbReference type="Gene3D" id="2.60.120.380">
    <property type="match status" value="1"/>
</dbReference>
<dbReference type="Pfam" id="PF23759">
    <property type="entry name" value="GBD_T9SS_assoc"/>
    <property type="match status" value="1"/>
</dbReference>
<reference evidence="3" key="1">
    <citation type="journal article" date="2014" name="Front. Microbiol.">
        <title>High frequency of phylogenetically diverse reductive dehalogenase-homologous genes in deep subseafloor sedimentary metagenomes.</title>
        <authorList>
            <person name="Kawai M."/>
            <person name="Futagami T."/>
            <person name="Toyoda A."/>
            <person name="Takaki Y."/>
            <person name="Nishi S."/>
            <person name="Hori S."/>
            <person name="Arai W."/>
            <person name="Tsubouchi T."/>
            <person name="Morono Y."/>
            <person name="Uchiyama I."/>
            <person name="Ito T."/>
            <person name="Fujiyama A."/>
            <person name="Inagaki F."/>
            <person name="Takami H."/>
        </authorList>
    </citation>
    <scope>NUCLEOTIDE SEQUENCE</scope>
    <source>
        <strain evidence="3">Expedition CK06-06</strain>
    </source>
</reference>
<dbReference type="InterPro" id="IPR009003">
    <property type="entry name" value="Peptidase_S1_PA"/>
</dbReference>
<feature type="non-terminal residue" evidence="3">
    <location>
        <position position="1"/>
    </location>
</feature>
<feature type="non-terminal residue" evidence="3">
    <location>
        <position position="281"/>
    </location>
</feature>
<dbReference type="InterPro" id="IPR001254">
    <property type="entry name" value="Trypsin_dom"/>
</dbReference>
<feature type="domain" description="Peptidase S1" evidence="1">
    <location>
        <begin position="206"/>
        <end position="280"/>
    </location>
</feature>
<feature type="domain" description="T9SS-like galactose binding" evidence="2">
    <location>
        <begin position="2"/>
        <end position="73"/>
    </location>
</feature>
<sequence>DSLDVWFSYTPDESGPYKIDLCDSQFDTTLSVYDFCGGTELACNDDFCEVQSQVSIQLEFGTNYLFRVAGYRNAIGSYTILVNNGCPLVTEPATPYPGDLSYDVDRDILLAWNSGSVILQNMPQSQVVLKGIYGTDDRKDEYEVLDIQLKAVGDSTVALIPIDEMTDNGDGTWSIPSITLAETYLADNGRPLCEDEPFIDQPDAANCTGFLVAPNIVATTGHCISDSSDCSNMAFVFGYTMINSSTPVVTFDDFDVYFCTEIIARLQTTESDWALIRLDRE</sequence>
<dbReference type="AlphaFoldDB" id="X0TYC8"/>
<evidence type="ECO:0000259" key="2">
    <source>
        <dbReference type="Pfam" id="PF23759"/>
    </source>
</evidence>
<evidence type="ECO:0000259" key="1">
    <source>
        <dbReference type="Pfam" id="PF00089"/>
    </source>
</evidence>